<dbReference type="GO" id="GO:0000160">
    <property type="term" value="P:phosphorelay signal transduction system"/>
    <property type="evidence" value="ECO:0007669"/>
    <property type="project" value="InterPro"/>
</dbReference>
<gene>
    <name evidence="8" type="ORF">C7Y72_12120</name>
</gene>
<dbReference type="InterPro" id="IPR000792">
    <property type="entry name" value="Tscrpt_reg_LuxR_C"/>
</dbReference>
<dbReference type="PRINTS" id="PR00038">
    <property type="entry name" value="HTHLUXR"/>
</dbReference>
<feature type="domain" description="Response regulatory" evidence="7">
    <location>
        <begin position="15"/>
        <end position="131"/>
    </location>
</feature>
<dbReference type="CDD" id="cd06170">
    <property type="entry name" value="LuxR_C_like"/>
    <property type="match status" value="1"/>
</dbReference>
<evidence type="ECO:0000313" key="9">
    <source>
        <dbReference type="Proteomes" id="UP000240739"/>
    </source>
</evidence>
<dbReference type="Pfam" id="PF00072">
    <property type="entry name" value="Response_reg"/>
    <property type="match status" value="1"/>
</dbReference>
<keyword evidence="1 5" id="KW-0597">Phosphoprotein</keyword>
<sequence>MTSAGPDPPVRIGISVLVADDHPLYRDGLARAVNAHPDLDLLGHVSDGTRALAAIRRHEPDVAVMDIDMPGMSGLEVLEEVVGADLATRVVLISSHLDGPTVHQAIAVGAFGVLLKDAGPQEISAAARAATDGDVVLSPAASSLLARAVRDQRGVPALIELTDREREVLELIAEGRSAPEIAGELYLAPATVKSHLHTLYTKLGVSDRAAAVAVAFRRGVLQ</sequence>
<dbReference type="AlphaFoldDB" id="A0A2T4UNK9"/>
<evidence type="ECO:0000256" key="5">
    <source>
        <dbReference type="PROSITE-ProRule" id="PRU00169"/>
    </source>
</evidence>
<organism evidence="8 9">
    <name type="scientific">Paraconexibacter algicola</name>
    <dbReference type="NCBI Taxonomy" id="2133960"/>
    <lineage>
        <taxon>Bacteria</taxon>
        <taxon>Bacillati</taxon>
        <taxon>Actinomycetota</taxon>
        <taxon>Thermoleophilia</taxon>
        <taxon>Solirubrobacterales</taxon>
        <taxon>Paraconexibacteraceae</taxon>
        <taxon>Paraconexibacter</taxon>
    </lineage>
</organism>
<proteinExistence type="predicted"/>
<dbReference type="OrthoDB" id="9808843at2"/>
<dbReference type="InterPro" id="IPR016032">
    <property type="entry name" value="Sig_transdc_resp-reg_C-effctor"/>
</dbReference>
<dbReference type="PANTHER" id="PTHR43214">
    <property type="entry name" value="TWO-COMPONENT RESPONSE REGULATOR"/>
    <property type="match status" value="1"/>
</dbReference>
<evidence type="ECO:0000256" key="2">
    <source>
        <dbReference type="ARBA" id="ARBA00023015"/>
    </source>
</evidence>
<dbReference type="InterPro" id="IPR011006">
    <property type="entry name" value="CheY-like_superfamily"/>
</dbReference>
<dbReference type="EMBL" id="PYYB01000001">
    <property type="protein sequence ID" value="PTL60823.1"/>
    <property type="molecule type" value="Genomic_DNA"/>
</dbReference>
<keyword evidence="4" id="KW-0804">Transcription</keyword>
<keyword evidence="2" id="KW-0805">Transcription regulation</keyword>
<accession>A0A2T4UNK9</accession>
<dbReference type="InterPro" id="IPR001789">
    <property type="entry name" value="Sig_transdc_resp-reg_receiver"/>
</dbReference>
<dbReference type="SMART" id="SM00448">
    <property type="entry name" value="REC"/>
    <property type="match status" value="1"/>
</dbReference>
<dbReference type="GO" id="GO:0003677">
    <property type="term" value="F:DNA binding"/>
    <property type="evidence" value="ECO:0007669"/>
    <property type="project" value="UniProtKB-KW"/>
</dbReference>
<comment type="caution">
    <text evidence="8">The sequence shown here is derived from an EMBL/GenBank/DDBJ whole genome shotgun (WGS) entry which is preliminary data.</text>
</comment>
<evidence type="ECO:0000256" key="4">
    <source>
        <dbReference type="ARBA" id="ARBA00023163"/>
    </source>
</evidence>
<dbReference type="GO" id="GO:0006355">
    <property type="term" value="P:regulation of DNA-templated transcription"/>
    <property type="evidence" value="ECO:0007669"/>
    <property type="project" value="InterPro"/>
</dbReference>
<dbReference type="SUPFAM" id="SSF46894">
    <property type="entry name" value="C-terminal effector domain of the bipartite response regulators"/>
    <property type="match status" value="1"/>
</dbReference>
<evidence type="ECO:0000256" key="3">
    <source>
        <dbReference type="ARBA" id="ARBA00023125"/>
    </source>
</evidence>
<dbReference type="InterPro" id="IPR058245">
    <property type="entry name" value="NreC/VraR/RcsB-like_REC"/>
</dbReference>
<keyword evidence="3 8" id="KW-0238">DNA-binding</keyword>
<dbReference type="Proteomes" id="UP000240739">
    <property type="component" value="Unassembled WGS sequence"/>
</dbReference>
<dbReference type="SMART" id="SM00421">
    <property type="entry name" value="HTH_LUXR"/>
    <property type="match status" value="1"/>
</dbReference>
<feature type="modified residue" description="4-aspartylphosphate" evidence="5">
    <location>
        <position position="66"/>
    </location>
</feature>
<dbReference type="PROSITE" id="PS50043">
    <property type="entry name" value="HTH_LUXR_2"/>
    <property type="match status" value="1"/>
</dbReference>
<dbReference type="SUPFAM" id="SSF52172">
    <property type="entry name" value="CheY-like"/>
    <property type="match status" value="1"/>
</dbReference>
<dbReference type="PANTHER" id="PTHR43214:SF24">
    <property type="entry name" value="TRANSCRIPTIONAL REGULATORY PROTEIN NARL-RELATED"/>
    <property type="match status" value="1"/>
</dbReference>
<dbReference type="Gene3D" id="3.40.50.2300">
    <property type="match status" value="1"/>
</dbReference>
<feature type="domain" description="HTH luxR-type" evidence="6">
    <location>
        <begin position="154"/>
        <end position="219"/>
    </location>
</feature>
<keyword evidence="9" id="KW-1185">Reference proteome</keyword>
<name>A0A2T4UNK9_9ACTN</name>
<evidence type="ECO:0000259" key="7">
    <source>
        <dbReference type="PROSITE" id="PS50110"/>
    </source>
</evidence>
<dbReference type="InterPro" id="IPR039420">
    <property type="entry name" value="WalR-like"/>
</dbReference>
<dbReference type="PROSITE" id="PS50110">
    <property type="entry name" value="RESPONSE_REGULATORY"/>
    <property type="match status" value="1"/>
</dbReference>
<evidence type="ECO:0000256" key="1">
    <source>
        <dbReference type="ARBA" id="ARBA00022553"/>
    </source>
</evidence>
<evidence type="ECO:0000313" key="8">
    <source>
        <dbReference type="EMBL" id="PTL60823.1"/>
    </source>
</evidence>
<dbReference type="CDD" id="cd17535">
    <property type="entry name" value="REC_NarL-like"/>
    <property type="match status" value="1"/>
</dbReference>
<protein>
    <submittedName>
        <fullName evidence="8">DNA-binding response regulator</fullName>
    </submittedName>
</protein>
<evidence type="ECO:0000259" key="6">
    <source>
        <dbReference type="PROSITE" id="PS50043"/>
    </source>
</evidence>
<reference evidence="8 9" key="1">
    <citation type="submission" date="2018-03" db="EMBL/GenBank/DDBJ databases">
        <title>Aquarubrobacter algicola gen. nov., sp. nov., a novel actinobacterium isolated from shallow eutrophic lake during the end of cyanobacterial harmful algal blooms.</title>
        <authorList>
            <person name="Chun S.J."/>
        </authorList>
    </citation>
    <scope>NUCLEOTIDE SEQUENCE [LARGE SCALE GENOMIC DNA]</scope>
    <source>
        <strain evidence="8 9">Seoho-28</strain>
    </source>
</reference>
<dbReference type="Pfam" id="PF00196">
    <property type="entry name" value="GerE"/>
    <property type="match status" value="1"/>
</dbReference>